<keyword evidence="11" id="KW-0378">Hydrolase</keyword>
<evidence type="ECO:0000256" key="7">
    <source>
        <dbReference type="ARBA" id="ARBA00047942"/>
    </source>
</evidence>
<dbReference type="InterPro" id="IPR029063">
    <property type="entry name" value="SAM-dependent_MTases_sf"/>
</dbReference>
<evidence type="ECO:0000256" key="2">
    <source>
        <dbReference type="ARBA" id="ARBA00011900"/>
    </source>
</evidence>
<dbReference type="Pfam" id="PF02384">
    <property type="entry name" value="N6_Mtase"/>
    <property type="match status" value="1"/>
</dbReference>
<dbReference type="PROSITE" id="PS00092">
    <property type="entry name" value="N6_MTASE"/>
    <property type="match status" value="1"/>
</dbReference>
<protein>
    <recommendedName>
        <fullName evidence="2">site-specific DNA-methyltransferase (adenine-specific)</fullName>
        <ecNumber evidence="2">2.1.1.72</ecNumber>
    </recommendedName>
</protein>
<dbReference type="PANTHER" id="PTHR42933">
    <property type="entry name" value="SLR6095 PROTEIN"/>
    <property type="match status" value="1"/>
</dbReference>
<dbReference type="InterPro" id="IPR003356">
    <property type="entry name" value="DNA_methylase_A-5"/>
</dbReference>
<dbReference type="Gene3D" id="3.40.50.150">
    <property type="entry name" value="Vaccinia Virus protein VP39"/>
    <property type="match status" value="1"/>
</dbReference>
<dbReference type="InterPro" id="IPR004546">
    <property type="entry name" value="Restrct_endonuc_T1M"/>
</dbReference>
<dbReference type="InterPro" id="IPR038333">
    <property type="entry name" value="T1MK-like_N_sf"/>
</dbReference>
<comment type="similarity">
    <text evidence="1">Belongs to the N(4)/N(6)-methyltransferase family.</text>
</comment>
<keyword evidence="4" id="KW-0808">Transferase</keyword>
<evidence type="ECO:0000256" key="1">
    <source>
        <dbReference type="ARBA" id="ARBA00006594"/>
    </source>
</evidence>
<reference evidence="11 12" key="1">
    <citation type="submission" date="2015-12" db="EMBL/GenBank/DDBJ databases">
        <title>Intraspecies pangenome expansion in the marine bacterium Alteromonas.</title>
        <authorList>
            <person name="Lopez-Perez M."/>
            <person name="Rodriguez-Valera F."/>
        </authorList>
    </citation>
    <scope>NUCLEOTIDE SEQUENCE [LARGE SCALE GENOMIC DNA]</scope>
    <source>
        <strain evidence="11 12">LMG 21861</strain>
    </source>
</reference>
<dbReference type="RefSeq" id="WP_057793591.1">
    <property type="nucleotide sequence ID" value="NZ_CP013926.1"/>
</dbReference>
<evidence type="ECO:0000256" key="5">
    <source>
        <dbReference type="ARBA" id="ARBA00022691"/>
    </source>
</evidence>
<dbReference type="InterPro" id="IPR051537">
    <property type="entry name" value="DNA_Adenine_Mtase"/>
</dbReference>
<evidence type="ECO:0000256" key="4">
    <source>
        <dbReference type="ARBA" id="ARBA00022679"/>
    </source>
</evidence>
<keyword evidence="3" id="KW-0489">Methyltransferase</keyword>
<comment type="catalytic activity">
    <reaction evidence="7">
        <text>a 2'-deoxyadenosine in DNA + S-adenosyl-L-methionine = an N(6)-methyl-2'-deoxyadenosine in DNA + S-adenosyl-L-homocysteine + H(+)</text>
        <dbReference type="Rhea" id="RHEA:15197"/>
        <dbReference type="Rhea" id="RHEA-COMP:12418"/>
        <dbReference type="Rhea" id="RHEA-COMP:12419"/>
        <dbReference type="ChEBI" id="CHEBI:15378"/>
        <dbReference type="ChEBI" id="CHEBI:57856"/>
        <dbReference type="ChEBI" id="CHEBI:59789"/>
        <dbReference type="ChEBI" id="CHEBI:90615"/>
        <dbReference type="ChEBI" id="CHEBI:90616"/>
        <dbReference type="EC" id="2.1.1.72"/>
    </reaction>
</comment>
<evidence type="ECO:0000256" key="6">
    <source>
        <dbReference type="ARBA" id="ARBA00022747"/>
    </source>
</evidence>
<dbReference type="PANTHER" id="PTHR42933:SF3">
    <property type="entry name" value="TYPE I RESTRICTION ENZYME MJAVIII METHYLASE SUBUNIT"/>
    <property type="match status" value="1"/>
</dbReference>
<evidence type="ECO:0000256" key="8">
    <source>
        <dbReference type="SAM" id="Coils"/>
    </source>
</evidence>
<feature type="domain" description="DNA methylase adenine-specific" evidence="9">
    <location>
        <begin position="159"/>
        <end position="468"/>
    </location>
</feature>
<proteinExistence type="inferred from homology"/>
<dbReference type="Pfam" id="PF12161">
    <property type="entry name" value="HsdM_N"/>
    <property type="match status" value="1"/>
</dbReference>
<dbReference type="Gene3D" id="1.20.1260.30">
    <property type="match status" value="1"/>
</dbReference>
<evidence type="ECO:0000259" key="10">
    <source>
        <dbReference type="Pfam" id="PF12161"/>
    </source>
</evidence>
<accession>A0ABM5YHS1</accession>
<keyword evidence="5" id="KW-0949">S-adenosyl-L-methionine</keyword>
<keyword evidence="11" id="KW-0255">Endonuclease</keyword>
<evidence type="ECO:0000256" key="3">
    <source>
        <dbReference type="ARBA" id="ARBA00022603"/>
    </source>
</evidence>
<name>A0ABM5YHS1_9ALTE</name>
<sequence length="506" mass="57464">MRHLQINQDEINKAVWAACDIFRGAIHASVYRDLILAMFFLKSISDVYRDEYDKLLEQYGDQPDLIHEIMTKQRFVLPEGASFWDLYEKRHEAGSGQRFDQALFAIEKANGDKLKNVFQDISFNIDKLGSEKQKNERLRHLVEDFGSEVLDLRPSRVGSNDIIGNTYEYLIKKFAEIGGKAAGEYYTPPEISDLLAAILAPQEGDQICDPVCGSGSLLIKCGRMIRSNFNGPHKYELFGQEALGSTWALAKMNMFLHGEENHHIVWGDTIRQPMLLNKDGSGLLHFDVVAANPPFSLSNWGYEDAANDKFARFHRGIPPRLKGDYAFISHMIETLKPESGRMGVVVPHGVLFRGASEGMIRKQLIKENLLDAVIGLPEKLFFGTGIPAVILIFKKDKADENVLFIDASREFKPGKVQNQLTEKNIQKIIGTYETREIVDKYAYLASFDEIERNDFNLNIPRYVDTFEEVAEIDLVAVQAERLQLQRELNQLEVEMKGYLQELGYGA</sequence>
<feature type="coiled-coil region" evidence="8">
    <location>
        <begin position="474"/>
        <end position="501"/>
    </location>
</feature>
<keyword evidence="12" id="KW-1185">Reference proteome</keyword>
<dbReference type="EMBL" id="CP013926">
    <property type="protein sequence ID" value="AMJ73485.1"/>
    <property type="molecule type" value="Genomic_DNA"/>
</dbReference>
<dbReference type="Proteomes" id="UP000056750">
    <property type="component" value="Chromosome"/>
</dbReference>
<gene>
    <name evidence="11" type="ORF">AVL57_05545</name>
</gene>
<keyword evidence="8" id="KW-0175">Coiled coil</keyword>
<dbReference type="PRINTS" id="PR00507">
    <property type="entry name" value="N12N6MTFRASE"/>
</dbReference>
<keyword evidence="6" id="KW-0680">Restriction system</keyword>
<evidence type="ECO:0000313" key="11">
    <source>
        <dbReference type="EMBL" id="AMJ73485.1"/>
    </source>
</evidence>
<dbReference type="SUPFAM" id="SSF53335">
    <property type="entry name" value="S-adenosyl-L-methionine-dependent methyltransferases"/>
    <property type="match status" value="1"/>
</dbReference>
<dbReference type="GO" id="GO:0004519">
    <property type="term" value="F:endonuclease activity"/>
    <property type="evidence" value="ECO:0007669"/>
    <property type="project" value="UniProtKB-KW"/>
</dbReference>
<keyword evidence="11" id="KW-0540">Nuclease</keyword>
<dbReference type="InterPro" id="IPR002052">
    <property type="entry name" value="DNA_methylase_N6_adenine_CS"/>
</dbReference>
<dbReference type="InterPro" id="IPR022749">
    <property type="entry name" value="D12N6_MeTrfase_N"/>
</dbReference>
<organism evidence="11 12">
    <name type="scientific">Alteromonas stellipolaris</name>
    <dbReference type="NCBI Taxonomy" id="233316"/>
    <lineage>
        <taxon>Bacteria</taxon>
        <taxon>Pseudomonadati</taxon>
        <taxon>Pseudomonadota</taxon>
        <taxon>Gammaproteobacteria</taxon>
        <taxon>Alteromonadales</taxon>
        <taxon>Alteromonadaceae</taxon>
        <taxon>Alteromonas/Salinimonas group</taxon>
        <taxon>Alteromonas</taxon>
    </lineage>
</organism>
<evidence type="ECO:0000259" key="9">
    <source>
        <dbReference type="Pfam" id="PF02384"/>
    </source>
</evidence>
<feature type="domain" description="N6 adenine-specific DNA methyltransferase N-terminal" evidence="10">
    <location>
        <begin position="11"/>
        <end position="145"/>
    </location>
</feature>
<dbReference type="NCBIfam" id="TIGR00497">
    <property type="entry name" value="hsdM"/>
    <property type="match status" value="1"/>
</dbReference>
<dbReference type="EC" id="2.1.1.72" evidence="2"/>
<evidence type="ECO:0000313" key="12">
    <source>
        <dbReference type="Proteomes" id="UP000056750"/>
    </source>
</evidence>